<evidence type="ECO:0000256" key="10">
    <source>
        <dbReference type="PROSITE-ProRule" id="PRU01360"/>
    </source>
</evidence>
<dbReference type="EMBL" id="QKSB01000001">
    <property type="protein sequence ID" value="PZE18686.1"/>
    <property type="molecule type" value="Genomic_DNA"/>
</dbReference>
<comment type="similarity">
    <text evidence="10 11">Belongs to the TonB-dependent receptor family.</text>
</comment>
<protein>
    <recommendedName>
        <fullName evidence="16">TonB-dependent receptor</fullName>
    </recommendedName>
</protein>
<comment type="subcellular location">
    <subcellularLocation>
        <location evidence="1 10">Cell outer membrane</location>
        <topology evidence="1 10">Multi-pass membrane protein</topology>
    </subcellularLocation>
</comment>
<evidence type="ECO:0000256" key="7">
    <source>
        <dbReference type="ARBA" id="ARBA00023136"/>
    </source>
</evidence>
<dbReference type="PANTHER" id="PTHR30069:SF29">
    <property type="entry name" value="HEMOGLOBIN AND HEMOGLOBIN-HAPTOGLOBIN-BINDING PROTEIN 1-RELATED"/>
    <property type="match status" value="1"/>
</dbReference>
<evidence type="ECO:0000259" key="12">
    <source>
        <dbReference type="Pfam" id="PF00593"/>
    </source>
</evidence>
<dbReference type="PANTHER" id="PTHR30069">
    <property type="entry name" value="TONB-DEPENDENT OUTER MEMBRANE RECEPTOR"/>
    <property type="match status" value="1"/>
</dbReference>
<keyword evidence="2 10" id="KW-0813">Transport</keyword>
<evidence type="ECO:0000256" key="8">
    <source>
        <dbReference type="ARBA" id="ARBA00023170"/>
    </source>
</evidence>
<evidence type="ECO:0008006" key="16">
    <source>
        <dbReference type="Google" id="ProtNLM"/>
    </source>
</evidence>
<dbReference type="PROSITE" id="PS52016">
    <property type="entry name" value="TONB_DEPENDENT_REC_3"/>
    <property type="match status" value="1"/>
</dbReference>
<dbReference type="OrthoDB" id="9764669at2"/>
<dbReference type="GO" id="GO:0009279">
    <property type="term" value="C:cell outer membrane"/>
    <property type="evidence" value="ECO:0007669"/>
    <property type="project" value="UniProtKB-SubCell"/>
</dbReference>
<organism evidence="14 15">
    <name type="scientific">Putridiphycobacter roseus</name>
    <dbReference type="NCBI Taxonomy" id="2219161"/>
    <lineage>
        <taxon>Bacteria</taxon>
        <taxon>Pseudomonadati</taxon>
        <taxon>Bacteroidota</taxon>
        <taxon>Flavobacteriia</taxon>
        <taxon>Flavobacteriales</taxon>
        <taxon>Crocinitomicaceae</taxon>
        <taxon>Putridiphycobacter</taxon>
    </lineage>
</organism>
<keyword evidence="6 11" id="KW-0798">TonB box</keyword>
<evidence type="ECO:0000313" key="14">
    <source>
        <dbReference type="EMBL" id="PZE18686.1"/>
    </source>
</evidence>
<dbReference type="InterPro" id="IPR000531">
    <property type="entry name" value="Beta-barrel_TonB"/>
</dbReference>
<dbReference type="RefSeq" id="WP_111061587.1">
    <property type="nucleotide sequence ID" value="NZ_JBHUCU010000007.1"/>
</dbReference>
<gene>
    <name evidence="14" type="ORF">DNU06_02330</name>
</gene>
<evidence type="ECO:0000256" key="9">
    <source>
        <dbReference type="ARBA" id="ARBA00023237"/>
    </source>
</evidence>
<evidence type="ECO:0000259" key="13">
    <source>
        <dbReference type="Pfam" id="PF07715"/>
    </source>
</evidence>
<feature type="domain" description="TonB-dependent receptor-like beta-barrel" evidence="12">
    <location>
        <begin position="301"/>
        <end position="705"/>
    </location>
</feature>
<keyword evidence="4 10" id="KW-0812">Transmembrane</keyword>
<evidence type="ECO:0000256" key="4">
    <source>
        <dbReference type="ARBA" id="ARBA00022692"/>
    </source>
</evidence>
<dbReference type="InterPro" id="IPR037066">
    <property type="entry name" value="Plug_dom_sf"/>
</dbReference>
<dbReference type="InterPro" id="IPR036942">
    <property type="entry name" value="Beta-barrel_TonB_sf"/>
</dbReference>
<dbReference type="Gene3D" id="2.40.170.20">
    <property type="entry name" value="TonB-dependent receptor, beta-barrel domain"/>
    <property type="match status" value="1"/>
</dbReference>
<dbReference type="InterPro" id="IPR039426">
    <property type="entry name" value="TonB-dep_rcpt-like"/>
</dbReference>
<evidence type="ECO:0000256" key="3">
    <source>
        <dbReference type="ARBA" id="ARBA00022452"/>
    </source>
</evidence>
<evidence type="ECO:0000256" key="11">
    <source>
        <dbReference type="RuleBase" id="RU003357"/>
    </source>
</evidence>
<dbReference type="Gene3D" id="2.170.130.10">
    <property type="entry name" value="TonB-dependent receptor, plug domain"/>
    <property type="match status" value="1"/>
</dbReference>
<keyword evidence="15" id="KW-1185">Reference proteome</keyword>
<dbReference type="GO" id="GO:0044718">
    <property type="term" value="P:siderophore transmembrane transport"/>
    <property type="evidence" value="ECO:0007669"/>
    <property type="project" value="TreeGrafter"/>
</dbReference>
<keyword evidence="3 10" id="KW-1134">Transmembrane beta strand</keyword>
<dbReference type="SUPFAM" id="SSF56935">
    <property type="entry name" value="Porins"/>
    <property type="match status" value="1"/>
</dbReference>
<keyword evidence="9 10" id="KW-0998">Cell outer membrane</keyword>
<dbReference type="GO" id="GO:0015344">
    <property type="term" value="F:siderophore uptake transmembrane transporter activity"/>
    <property type="evidence" value="ECO:0007669"/>
    <property type="project" value="TreeGrafter"/>
</dbReference>
<name>A0A2W1NLH0_9FLAO</name>
<dbReference type="Pfam" id="PF07715">
    <property type="entry name" value="Plug"/>
    <property type="match status" value="1"/>
</dbReference>
<keyword evidence="5" id="KW-0732">Signal</keyword>
<keyword evidence="7 10" id="KW-0472">Membrane</keyword>
<dbReference type="Proteomes" id="UP000249248">
    <property type="component" value="Unassembled WGS sequence"/>
</dbReference>
<sequence length="747" mass="84443">MKSYLLFISLLTIFTNGITQVSIQVKSKNDLLPYVKISYHSTLNSRVNFTLTDLNGEAKINYKPNSKNQLFIQLNALGYITVYDTLIATKNYTFQLTPDNKLLGEICVTGEYMPTLASQSVHKITVIHKEDILKSGASTLNDILTYQTNIRIEQDNILGAGISMGGMSGENVKILQDGVPVIGRLDGNVDLSQINLENVEKIEIVNGPLSVNYGTNALAGTINIITKKNLKNGWNGNAMAYYESTGNYNLTGNLAYTHKKQTLKINGGRKYFDGWDPNEKFITLPKETLADTNRDLQWNPKEQYFGEAQLILNLKKWQVNPYFRYYQEKITNRGYPSAPYLETAFDDYYYTKRIDQGVNISKSFKKSSIKGLFAYNYFNRAKNTYYKDLTDLSQILSSDPSSQDTSIFDLVMSRVSYQTHGRKWFDFQIGTDINVESTRGEKIVDKHQSIGDYAIYGSAEINALKNKLTIKPGARYAYNTVFKSPITPSINLKYNLKSLQFRASIASGFRAPTLKELYYTFVDINHNIFGNTDLVPEKSINYNASINWLKSINDKDLIKIGGQIFYNEFSNLITLGLIDDGTYTYINIGDYATQGFNVDFSYRQSKFKVNTAFSYIGRHNTVNSEDLGDFIYSPEVSGNLTYNLFKNKYNINLFYKYNGPILSYGIDAENTIYTNQNSGYSIMDASVSGKFLQKNMRLTMGVKNILNVQNIQAVGNNTGSTHATSNNIATARGRSIFISINYNFKSK</sequence>
<keyword evidence="8" id="KW-0675">Receptor</keyword>
<dbReference type="AlphaFoldDB" id="A0A2W1NLH0"/>
<evidence type="ECO:0000256" key="6">
    <source>
        <dbReference type="ARBA" id="ARBA00023077"/>
    </source>
</evidence>
<dbReference type="Pfam" id="PF00593">
    <property type="entry name" value="TonB_dep_Rec_b-barrel"/>
    <property type="match status" value="1"/>
</dbReference>
<evidence type="ECO:0000256" key="1">
    <source>
        <dbReference type="ARBA" id="ARBA00004571"/>
    </source>
</evidence>
<accession>A0A2W1NLH0</accession>
<evidence type="ECO:0000256" key="5">
    <source>
        <dbReference type="ARBA" id="ARBA00022729"/>
    </source>
</evidence>
<comment type="caution">
    <text evidence="14">The sequence shown here is derived from an EMBL/GenBank/DDBJ whole genome shotgun (WGS) entry which is preliminary data.</text>
</comment>
<proteinExistence type="inferred from homology"/>
<evidence type="ECO:0000313" key="15">
    <source>
        <dbReference type="Proteomes" id="UP000249248"/>
    </source>
</evidence>
<reference evidence="14 15" key="1">
    <citation type="submission" date="2018-06" db="EMBL/GenBank/DDBJ databases">
        <title>The draft genome sequence of Crocinitomix sp. SM1701.</title>
        <authorList>
            <person name="Zhang X."/>
        </authorList>
    </citation>
    <scope>NUCLEOTIDE SEQUENCE [LARGE SCALE GENOMIC DNA]</scope>
    <source>
        <strain evidence="14 15">SM1701</strain>
    </source>
</reference>
<feature type="domain" description="TonB-dependent receptor plug" evidence="13">
    <location>
        <begin position="121"/>
        <end position="221"/>
    </location>
</feature>
<dbReference type="InterPro" id="IPR012910">
    <property type="entry name" value="Plug_dom"/>
</dbReference>
<evidence type="ECO:0000256" key="2">
    <source>
        <dbReference type="ARBA" id="ARBA00022448"/>
    </source>
</evidence>